<dbReference type="InterPro" id="IPR002110">
    <property type="entry name" value="Ankyrin_rpt"/>
</dbReference>
<evidence type="ECO:0000256" key="2">
    <source>
        <dbReference type="ARBA" id="ARBA00023043"/>
    </source>
</evidence>
<dbReference type="Pfam" id="PF00023">
    <property type="entry name" value="Ank"/>
    <property type="match status" value="1"/>
</dbReference>
<evidence type="ECO:0000256" key="4">
    <source>
        <dbReference type="SAM" id="SignalP"/>
    </source>
</evidence>
<dbReference type="PANTHER" id="PTHR24180:SF45">
    <property type="entry name" value="POLY [ADP-RIBOSE] POLYMERASE TANKYRASE"/>
    <property type="match status" value="1"/>
</dbReference>
<evidence type="ECO:0000313" key="6">
    <source>
        <dbReference type="Proteomes" id="UP000216446"/>
    </source>
</evidence>
<dbReference type="InterPro" id="IPR036770">
    <property type="entry name" value="Ankyrin_rpt-contain_sf"/>
</dbReference>
<name>A0A259U2X7_9BACT</name>
<dbReference type="OrthoDB" id="407974at2"/>
<protein>
    <submittedName>
        <fullName evidence="5">Uncharacterized protein</fullName>
    </submittedName>
</protein>
<dbReference type="Gene3D" id="1.25.40.20">
    <property type="entry name" value="Ankyrin repeat-containing domain"/>
    <property type="match status" value="1"/>
</dbReference>
<dbReference type="Pfam" id="PF12796">
    <property type="entry name" value="Ank_2"/>
    <property type="match status" value="2"/>
</dbReference>
<comment type="caution">
    <text evidence="5">The sequence shown here is derived from an EMBL/GenBank/DDBJ whole genome shotgun (WGS) entry which is preliminary data.</text>
</comment>
<dbReference type="SUPFAM" id="SSF48403">
    <property type="entry name" value="Ankyrin repeat"/>
    <property type="match status" value="1"/>
</dbReference>
<evidence type="ECO:0000313" key="5">
    <source>
        <dbReference type="EMBL" id="OZC04403.1"/>
    </source>
</evidence>
<dbReference type="PANTHER" id="PTHR24180">
    <property type="entry name" value="CYCLIN-DEPENDENT KINASE INHIBITOR 2C-RELATED"/>
    <property type="match status" value="1"/>
</dbReference>
<reference evidence="5 6" key="1">
    <citation type="submission" date="2016-11" db="EMBL/GenBank/DDBJ databases">
        <title>Study of marine rhodopsin-containing bacteria.</title>
        <authorList>
            <person name="Yoshizawa S."/>
            <person name="Kumagai Y."/>
            <person name="Kogure K."/>
        </authorList>
    </citation>
    <scope>NUCLEOTIDE SEQUENCE [LARGE SCALE GENOMIC DNA]</scope>
    <source>
        <strain evidence="5 6">SG-29</strain>
    </source>
</reference>
<feature type="repeat" description="ANK" evidence="3">
    <location>
        <begin position="318"/>
        <end position="350"/>
    </location>
</feature>
<dbReference type="AlphaFoldDB" id="A0A259U2X7"/>
<gene>
    <name evidence="5" type="ORF">BSZ36_16300</name>
</gene>
<sequence length="455" mass="47113">MRPFALAAFALAGCATAQPSPEAPPSADLASLVADAPHEFAAVRGVADTTQTYGYGDLLSRETLYRAPLAADSAREALVTVTTDPEGHVTSSYRARFGLSTSELTYDQREERQERISRNEATRDAIASEVTTALPGWELDSGLLSRLRVLECPGFYGRRVEISTGSDGVTVDVQSGERPCLPETSRALLAAAASGDVATIEAALDAGAPLDASGDETGLYSGSALLTAARAGHEDAVRLLLARGADPNATDAEGFAPLNVATAAISQLLIDAGAEVNVTQDFANRAPLPGAAIDDDLERMQLLLDAGADPDAQLPVLENQGALHFAVTNGSPEAVRILLDAGANPDLPDALGYTPLLNAVSGRSMDSGVAIEIAQLLLASGADVNRASNDFNSYAWTPLMEAARNGEAEIVRFLLAVDGVDLGARSTEDVTALGVARGEGHAEVIALLEAAGAPE</sequence>
<dbReference type="Proteomes" id="UP000216446">
    <property type="component" value="Unassembled WGS sequence"/>
</dbReference>
<dbReference type="PROSITE" id="PS50297">
    <property type="entry name" value="ANK_REP_REGION"/>
    <property type="match status" value="2"/>
</dbReference>
<dbReference type="PROSITE" id="PS50088">
    <property type="entry name" value="ANK_REPEAT"/>
    <property type="match status" value="3"/>
</dbReference>
<evidence type="ECO:0000256" key="1">
    <source>
        <dbReference type="ARBA" id="ARBA00022737"/>
    </source>
</evidence>
<organism evidence="5 6">
    <name type="scientific">Rubricoccus marinus</name>
    <dbReference type="NCBI Taxonomy" id="716817"/>
    <lineage>
        <taxon>Bacteria</taxon>
        <taxon>Pseudomonadati</taxon>
        <taxon>Rhodothermota</taxon>
        <taxon>Rhodothermia</taxon>
        <taxon>Rhodothermales</taxon>
        <taxon>Rubricoccaceae</taxon>
        <taxon>Rubricoccus</taxon>
    </lineage>
</organism>
<dbReference type="InterPro" id="IPR051637">
    <property type="entry name" value="Ank_repeat_dom-contain_49"/>
</dbReference>
<feature type="repeat" description="ANK" evidence="3">
    <location>
        <begin position="220"/>
        <end position="252"/>
    </location>
</feature>
<dbReference type="RefSeq" id="WP_094550835.1">
    <property type="nucleotide sequence ID" value="NZ_MQWB01000001.1"/>
</dbReference>
<dbReference type="InParanoid" id="A0A259U2X7"/>
<evidence type="ECO:0000256" key="3">
    <source>
        <dbReference type="PROSITE-ProRule" id="PRU00023"/>
    </source>
</evidence>
<dbReference type="SMART" id="SM00248">
    <property type="entry name" value="ANK"/>
    <property type="match status" value="7"/>
</dbReference>
<keyword evidence="6" id="KW-1185">Reference proteome</keyword>
<feature type="repeat" description="ANK" evidence="3">
    <location>
        <begin position="351"/>
        <end position="389"/>
    </location>
</feature>
<keyword evidence="4" id="KW-0732">Signal</keyword>
<dbReference type="EMBL" id="MQWB01000001">
    <property type="protein sequence ID" value="OZC04403.1"/>
    <property type="molecule type" value="Genomic_DNA"/>
</dbReference>
<keyword evidence="2 3" id="KW-0040">ANK repeat</keyword>
<proteinExistence type="predicted"/>
<keyword evidence="1" id="KW-0677">Repeat</keyword>
<feature type="chain" id="PRO_5013056800" evidence="4">
    <location>
        <begin position="18"/>
        <end position="455"/>
    </location>
</feature>
<accession>A0A259U2X7</accession>
<feature type="signal peptide" evidence="4">
    <location>
        <begin position="1"/>
        <end position="17"/>
    </location>
</feature>